<evidence type="ECO:0000256" key="4">
    <source>
        <dbReference type="ARBA" id="ARBA00022737"/>
    </source>
</evidence>
<dbReference type="PROSITE" id="PS51318">
    <property type="entry name" value="TAT"/>
    <property type="match status" value="1"/>
</dbReference>
<feature type="transmembrane region" description="Helical" evidence="7">
    <location>
        <begin position="292"/>
        <end position="313"/>
    </location>
</feature>
<dbReference type="RefSeq" id="WP_180139225.1">
    <property type="nucleotide sequence ID" value="NZ_CAADHO010000003.1"/>
</dbReference>
<organism evidence="10 11">
    <name type="scientific">Desulfoluna butyratoxydans</name>
    <dbReference type="NCBI Taxonomy" id="231438"/>
    <lineage>
        <taxon>Bacteria</taxon>
        <taxon>Pseudomonadati</taxon>
        <taxon>Thermodesulfobacteriota</taxon>
        <taxon>Desulfobacteria</taxon>
        <taxon>Desulfobacterales</taxon>
        <taxon>Desulfolunaceae</taxon>
        <taxon>Desulfoluna</taxon>
    </lineage>
</organism>
<dbReference type="PROSITE" id="PS51379">
    <property type="entry name" value="4FE4S_FER_2"/>
    <property type="match status" value="2"/>
</dbReference>
<dbReference type="InterPro" id="IPR017896">
    <property type="entry name" value="4Fe4S_Fe-S-bd"/>
</dbReference>
<dbReference type="GO" id="GO:0051539">
    <property type="term" value="F:4 iron, 4 sulfur cluster binding"/>
    <property type="evidence" value="ECO:0007669"/>
    <property type="project" value="UniProtKB-KW"/>
</dbReference>
<dbReference type="Pfam" id="PF13247">
    <property type="entry name" value="Fer4_11"/>
    <property type="match status" value="1"/>
</dbReference>
<comment type="subcellular location">
    <subcellularLocation>
        <location evidence="1">Cell envelope</location>
    </subcellularLocation>
</comment>
<dbReference type="GO" id="GO:0030313">
    <property type="term" value="C:cell envelope"/>
    <property type="evidence" value="ECO:0007669"/>
    <property type="project" value="UniProtKB-SubCell"/>
</dbReference>
<dbReference type="InterPro" id="IPR006311">
    <property type="entry name" value="TAT_signal"/>
</dbReference>
<evidence type="ECO:0000256" key="2">
    <source>
        <dbReference type="ARBA" id="ARBA00022485"/>
    </source>
</evidence>
<gene>
    <name evidence="10" type="ORF">MSL71_18550</name>
</gene>
<dbReference type="GO" id="GO:0046872">
    <property type="term" value="F:metal ion binding"/>
    <property type="evidence" value="ECO:0007669"/>
    <property type="project" value="UniProtKB-KW"/>
</dbReference>
<dbReference type="Gene3D" id="3.30.70.20">
    <property type="match status" value="2"/>
</dbReference>
<feature type="chain" id="PRO_5020570134" evidence="8">
    <location>
        <begin position="34"/>
        <end position="325"/>
    </location>
</feature>
<dbReference type="PANTHER" id="PTHR43545:SF4">
    <property type="entry name" value="IRON-SULFUR PROTEIN"/>
    <property type="match status" value="1"/>
</dbReference>
<evidence type="ECO:0000256" key="7">
    <source>
        <dbReference type="SAM" id="Phobius"/>
    </source>
</evidence>
<protein>
    <submittedName>
        <fullName evidence="10">4fe-4s ferredoxin-type iron-sulphur binding domain</fullName>
    </submittedName>
</protein>
<keyword evidence="2" id="KW-0004">4Fe-4S</keyword>
<keyword evidence="8" id="KW-0732">Signal</keyword>
<keyword evidence="7" id="KW-1133">Transmembrane helix</keyword>
<reference evidence="10 11" key="1">
    <citation type="submission" date="2019-03" db="EMBL/GenBank/DDBJ databases">
        <authorList>
            <person name="Nijsse B."/>
        </authorList>
    </citation>
    <scope>NUCLEOTIDE SEQUENCE [LARGE SCALE GENOMIC DNA]</scope>
    <source>
        <strain evidence="10">Desulfoluna butyratoxydans MSL71</strain>
    </source>
</reference>
<dbReference type="SUPFAM" id="SSF54862">
    <property type="entry name" value="4Fe-4S ferredoxins"/>
    <property type="match status" value="1"/>
</dbReference>
<dbReference type="Proteomes" id="UP000507962">
    <property type="component" value="Unassembled WGS sequence"/>
</dbReference>
<name>A0A4U8YKV4_9BACT</name>
<accession>A0A4U8YKV4</accession>
<keyword evidence="7" id="KW-0472">Membrane</keyword>
<proteinExistence type="predicted"/>
<evidence type="ECO:0000256" key="3">
    <source>
        <dbReference type="ARBA" id="ARBA00022723"/>
    </source>
</evidence>
<keyword evidence="5" id="KW-0408">Iron</keyword>
<sequence length="325" mass="34774">MNPTLSRRAFLKGSVASAATAVTAAALPARAEAADPEGYLTTLLDLSRCVGCGECVMACKEAHEEDFPQPQKPFPAMHPSRVPVEDFSDEQDEEGRLSPYNWLTIQEAEVTVNGEEQTLYIPRRCMHCINPPCVKLCPWGAAVQEKNGLSHINDALCLGGAKCRKACPWHIPQRQTGVGLYLDLLPSLAGNGVMYKCDRCHTRLKDGEQPACIEACPEGVQSIGPRDEMIAKARALAKEMNGYIYGLDENGGTTTLYVSPVPFETLNSAVDQGPGLPDLAPHGNSMALAENAGAAMLLAPLAGFAAAAGRVFLKLKKAAKEEKAP</sequence>
<dbReference type="PANTHER" id="PTHR43545">
    <property type="entry name" value="FORMATE DEHYDROGENASE, NITRATE-INDUCIBLE, IRON-SULFUR SUBUNIT"/>
    <property type="match status" value="1"/>
</dbReference>
<evidence type="ECO:0000256" key="5">
    <source>
        <dbReference type="ARBA" id="ARBA00023004"/>
    </source>
</evidence>
<evidence type="ECO:0000256" key="1">
    <source>
        <dbReference type="ARBA" id="ARBA00004196"/>
    </source>
</evidence>
<evidence type="ECO:0000313" key="10">
    <source>
        <dbReference type="EMBL" id="VFQ44210.1"/>
    </source>
</evidence>
<keyword evidence="4" id="KW-0677">Repeat</keyword>
<feature type="domain" description="4Fe-4S ferredoxin-type" evidence="9">
    <location>
        <begin position="40"/>
        <end position="68"/>
    </location>
</feature>
<feature type="signal peptide" evidence="8">
    <location>
        <begin position="1"/>
        <end position="33"/>
    </location>
</feature>
<keyword evidence="6" id="KW-0411">Iron-sulfur</keyword>
<evidence type="ECO:0000256" key="6">
    <source>
        <dbReference type="ARBA" id="ARBA00023014"/>
    </source>
</evidence>
<keyword evidence="3" id="KW-0479">Metal-binding</keyword>
<evidence type="ECO:0000313" key="11">
    <source>
        <dbReference type="Proteomes" id="UP000507962"/>
    </source>
</evidence>
<dbReference type="EMBL" id="CAADHO010000003">
    <property type="protein sequence ID" value="VFQ44210.1"/>
    <property type="molecule type" value="Genomic_DNA"/>
</dbReference>
<evidence type="ECO:0000259" key="9">
    <source>
        <dbReference type="PROSITE" id="PS51379"/>
    </source>
</evidence>
<dbReference type="AlphaFoldDB" id="A0A4U8YKV4"/>
<keyword evidence="7" id="KW-0812">Transmembrane</keyword>
<feature type="domain" description="4Fe-4S ferredoxin-type" evidence="9">
    <location>
        <begin position="116"/>
        <end position="147"/>
    </location>
</feature>
<dbReference type="InterPro" id="IPR051555">
    <property type="entry name" value="FDH_Electron_Transfer_Unit"/>
</dbReference>
<keyword evidence="11" id="KW-1185">Reference proteome</keyword>
<evidence type="ECO:0000256" key="8">
    <source>
        <dbReference type="SAM" id="SignalP"/>
    </source>
</evidence>